<feature type="compositionally biased region" description="Low complexity" evidence="1">
    <location>
        <begin position="251"/>
        <end position="271"/>
    </location>
</feature>
<dbReference type="KEGG" id="bgh:BDBG_08147"/>
<dbReference type="InterPro" id="IPR010684">
    <property type="entry name" value="RNA_pol_II_trans_fac_SIII_A"/>
</dbReference>
<feature type="region of interest" description="Disordered" evidence="1">
    <location>
        <begin position="234"/>
        <end position="383"/>
    </location>
</feature>
<evidence type="ECO:0000313" key="2">
    <source>
        <dbReference type="EMBL" id="OAT12855.1"/>
    </source>
</evidence>
<dbReference type="STRING" id="559298.A0A179UXM5"/>
<feature type="compositionally biased region" description="Basic and acidic residues" evidence="1">
    <location>
        <begin position="334"/>
        <end position="344"/>
    </location>
</feature>
<dbReference type="Gene3D" id="6.10.250.3180">
    <property type="match status" value="1"/>
</dbReference>
<dbReference type="GO" id="GO:0070449">
    <property type="term" value="C:elongin complex"/>
    <property type="evidence" value="ECO:0007669"/>
    <property type="project" value="InterPro"/>
</dbReference>
<feature type="compositionally biased region" description="Low complexity" evidence="1">
    <location>
        <begin position="292"/>
        <end position="301"/>
    </location>
</feature>
<dbReference type="GeneID" id="8501914"/>
<protein>
    <submittedName>
        <fullName evidence="2">RNA polymerase II transcription factor SIII subunit A</fullName>
    </submittedName>
</protein>
<keyword evidence="3" id="KW-1185">Reference proteome</keyword>
<dbReference type="PANTHER" id="PTHR15141">
    <property type="entry name" value="TRANSCRIPTION ELONGATION FACTOR B POLYPEPTIDE 3"/>
    <property type="match status" value="1"/>
</dbReference>
<dbReference type="EMBL" id="GG657469">
    <property type="protein sequence ID" value="OAT12855.1"/>
    <property type="molecule type" value="Genomic_DNA"/>
</dbReference>
<organism evidence="2 3">
    <name type="scientific">Blastomyces gilchristii (strain SLH14081)</name>
    <name type="common">Blastomyces dermatitidis</name>
    <dbReference type="NCBI Taxonomy" id="559298"/>
    <lineage>
        <taxon>Eukaryota</taxon>
        <taxon>Fungi</taxon>
        <taxon>Dikarya</taxon>
        <taxon>Ascomycota</taxon>
        <taxon>Pezizomycotina</taxon>
        <taxon>Eurotiomycetes</taxon>
        <taxon>Eurotiomycetidae</taxon>
        <taxon>Onygenales</taxon>
        <taxon>Ajellomycetaceae</taxon>
        <taxon>Blastomyces</taxon>
    </lineage>
</organism>
<dbReference type="Proteomes" id="UP000002038">
    <property type="component" value="Unassembled WGS sequence"/>
</dbReference>
<dbReference type="VEuPathDB" id="FungiDB:BDBG_08147"/>
<feature type="compositionally biased region" description="Pro residues" evidence="1">
    <location>
        <begin position="349"/>
        <end position="361"/>
    </location>
</feature>
<dbReference type="InterPro" id="IPR051870">
    <property type="entry name" value="Elongin-A_domain"/>
</dbReference>
<sequence>MSVPSLVHLARKACMKIIKRIDDIGLARYDLIRPILQKIENPEHLRELELKSPHLLEHDAELWMEFIKRDVPGYDKLILPENPESWYDVYHELLEKTAMEVDKDAERMKRALLGLDSKKARHSSKVVDTQKMRLPKEKPTAIQRYAFLDRKMGGIAPVFVPAAPKEGGRGITPYDQTPRWKFETPKIPRSAPAPKKSALPLVKRNHRLCIPTHRLNSSASQVVNAPRSLIEAYKRPIEQSIPRPTTRDLRSSSSTTPTITTQSTTTTTKTTNLSLRPSPRDPGSNQSKTLVPSSASPTTPSRPSPIRRHNSLPTRREEQASMFSTTSPTTTKTTDTHQAGDDSHTSAAKPPPPPSSPPLPRPAVRKRPVAEYVLVKPKKRRLF</sequence>
<reference evidence="3" key="1">
    <citation type="journal article" date="2015" name="PLoS Genet.">
        <title>The dynamic genome and transcriptome of the human fungal pathogen Blastomyces and close relative Emmonsia.</title>
        <authorList>
            <person name="Munoz J.F."/>
            <person name="Gauthier G.M."/>
            <person name="Desjardins C.A."/>
            <person name="Gallo J.E."/>
            <person name="Holder J."/>
            <person name="Sullivan T.D."/>
            <person name="Marty A.J."/>
            <person name="Carmen J.C."/>
            <person name="Chen Z."/>
            <person name="Ding L."/>
            <person name="Gujja S."/>
            <person name="Magrini V."/>
            <person name="Misas E."/>
            <person name="Mitreva M."/>
            <person name="Priest M."/>
            <person name="Saif S."/>
            <person name="Whiston E.A."/>
            <person name="Young S."/>
            <person name="Zeng Q."/>
            <person name="Goldman W.E."/>
            <person name="Mardis E.R."/>
            <person name="Taylor J.W."/>
            <person name="McEwen J.G."/>
            <person name="Clay O.K."/>
            <person name="Klein B.S."/>
            <person name="Cuomo C.A."/>
        </authorList>
    </citation>
    <scope>NUCLEOTIDE SEQUENCE [LARGE SCALE GENOMIC DNA]</scope>
    <source>
        <strain evidence="3">SLH14081</strain>
    </source>
</reference>
<evidence type="ECO:0000313" key="3">
    <source>
        <dbReference type="Proteomes" id="UP000002038"/>
    </source>
</evidence>
<dbReference type="GO" id="GO:0006368">
    <property type="term" value="P:transcription elongation by RNA polymerase II"/>
    <property type="evidence" value="ECO:0007669"/>
    <property type="project" value="InterPro"/>
</dbReference>
<name>A0A179UXM5_BLAGS</name>
<evidence type="ECO:0000256" key="1">
    <source>
        <dbReference type="SAM" id="MobiDB-lite"/>
    </source>
</evidence>
<dbReference type="AlphaFoldDB" id="A0A179UXM5"/>
<accession>A0A179UXM5</accession>
<dbReference type="OrthoDB" id="21513at2759"/>
<proteinExistence type="predicted"/>
<dbReference type="Pfam" id="PF06881">
    <property type="entry name" value="Elongin_A"/>
    <property type="match status" value="1"/>
</dbReference>
<gene>
    <name evidence="2" type="ORF">BDBG_08147</name>
</gene>
<dbReference type="PANTHER" id="PTHR15141:SF76">
    <property type="entry name" value="TRANSCRIPTION ELONGATION FACTOR B POLYPEPTIDE 3"/>
    <property type="match status" value="1"/>
</dbReference>
<dbReference type="RefSeq" id="XP_002621524.1">
    <property type="nucleotide sequence ID" value="XM_002621478.2"/>
</dbReference>